<reference evidence="1 2" key="1">
    <citation type="journal article" date="2019" name="Nat. Med.">
        <title>A library of human gut bacterial isolates paired with longitudinal multiomics data enables mechanistic microbiome research.</title>
        <authorList>
            <person name="Poyet M."/>
            <person name="Groussin M."/>
            <person name="Gibbons S.M."/>
            <person name="Avila-Pacheco J."/>
            <person name="Jiang X."/>
            <person name="Kearney S.M."/>
            <person name="Perrotta A.R."/>
            <person name="Berdy B."/>
            <person name="Zhao S."/>
            <person name="Lieberman T.D."/>
            <person name="Swanson P.K."/>
            <person name="Smith M."/>
            <person name="Roesemann S."/>
            <person name="Alexander J.E."/>
            <person name="Rich S.A."/>
            <person name="Livny J."/>
            <person name="Vlamakis H."/>
            <person name="Clish C."/>
            <person name="Bullock K."/>
            <person name="Deik A."/>
            <person name="Scott J."/>
            <person name="Pierce K.A."/>
            <person name="Xavier R.J."/>
            <person name="Alm E.J."/>
        </authorList>
    </citation>
    <scope>NUCLEOTIDE SEQUENCE [LARGE SCALE GENOMIC DNA]</scope>
    <source>
        <strain evidence="1 2">BIOML-A7</strain>
    </source>
</reference>
<evidence type="ECO:0000313" key="2">
    <source>
        <dbReference type="Proteomes" id="UP000446719"/>
    </source>
</evidence>
<name>A0A845KM72_9FIRM</name>
<dbReference type="AlphaFoldDB" id="A0A845KM72"/>
<comment type="caution">
    <text evidence="1">The sequence shown here is derived from an EMBL/GenBank/DDBJ whole genome shotgun (WGS) entry which is preliminary data.</text>
</comment>
<gene>
    <name evidence="1" type="ORF">GT565_08035</name>
</gene>
<sequence>MQVNLLDENYKDDKEFYQAFLEDSIWQSSYVSEEFVNLPDEIPEFGIYFANRDVKIREAEFIETIKICAKYVIKIDRDIVMDERFWHSYLCLYKRKYLLDKYPQLKDGYDQFKRIVIKKFDWENYIYKAILIAQYIEENTKPEQYEKYYQLILQNMDMFNYIIKYEIFRNGSFLIKIMDIIDETGLSKVLKSKIKNRSDLGRDERFGRRVIFELNKAYPVVMSPMLDKEDLKEYFLKYLGYYYDENTAELDDNVDDF</sequence>
<accession>A0A845KM72</accession>
<evidence type="ECO:0000313" key="1">
    <source>
        <dbReference type="EMBL" id="MZK18058.1"/>
    </source>
</evidence>
<dbReference type="EMBL" id="WWSB01000008">
    <property type="protein sequence ID" value="MZK18058.1"/>
    <property type="molecule type" value="Genomic_DNA"/>
</dbReference>
<dbReference type="Proteomes" id="UP000446719">
    <property type="component" value="Unassembled WGS sequence"/>
</dbReference>
<organism evidence="1 2">
    <name type="scientific">Dorea longicatena</name>
    <dbReference type="NCBI Taxonomy" id="88431"/>
    <lineage>
        <taxon>Bacteria</taxon>
        <taxon>Bacillati</taxon>
        <taxon>Bacillota</taxon>
        <taxon>Clostridia</taxon>
        <taxon>Lachnospirales</taxon>
        <taxon>Lachnospiraceae</taxon>
        <taxon>Dorea</taxon>
    </lineage>
</organism>
<protein>
    <submittedName>
        <fullName evidence="1">Uncharacterized protein</fullName>
    </submittedName>
</protein>
<dbReference type="RefSeq" id="WP_161159171.1">
    <property type="nucleotide sequence ID" value="NZ_WWSB01000008.1"/>
</dbReference>
<proteinExistence type="predicted"/>